<evidence type="ECO:0000256" key="8">
    <source>
        <dbReference type="ARBA" id="ARBA00022777"/>
    </source>
</evidence>
<evidence type="ECO:0000256" key="6">
    <source>
        <dbReference type="ARBA" id="ARBA00022679"/>
    </source>
</evidence>
<dbReference type="InterPro" id="IPR004358">
    <property type="entry name" value="Sig_transdc_His_kin-like_C"/>
</dbReference>
<keyword evidence="10" id="KW-0902">Two-component regulatory system</keyword>
<protein>
    <recommendedName>
        <fullName evidence="3">histidine kinase</fullName>
        <ecNumber evidence="3">2.7.13.3</ecNumber>
    </recommendedName>
</protein>
<dbReference type="Pfam" id="PF00512">
    <property type="entry name" value="HisKA"/>
    <property type="match status" value="1"/>
</dbReference>
<feature type="transmembrane region" description="Helical" evidence="12">
    <location>
        <begin position="164"/>
        <end position="186"/>
    </location>
</feature>
<dbReference type="PANTHER" id="PTHR45453:SF1">
    <property type="entry name" value="PHOSPHATE REGULON SENSOR PROTEIN PHOR"/>
    <property type="match status" value="1"/>
</dbReference>
<dbReference type="PROSITE" id="PS50109">
    <property type="entry name" value="HIS_KIN"/>
    <property type="match status" value="1"/>
</dbReference>
<dbReference type="SUPFAM" id="SSF55874">
    <property type="entry name" value="ATPase domain of HSP90 chaperone/DNA topoisomerase II/histidine kinase"/>
    <property type="match status" value="1"/>
</dbReference>
<dbReference type="Gene3D" id="3.30.565.10">
    <property type="entry name" value="Histidine kinase-like ATPase, C-terminal domain"/>
    <property type="match status" value="1"/>
</dbReference>
<comment type="caution">
    <text evidence="15">The sequence shown here is derived from an EMBL/GenBank/DDBJ whole genome shotgun (WGS) entry which is preliminary data.</text>
</comment>
<dbReference type="PRINTS" id="PR00344">
    <property type="entry name" value="BCTRLSENSOR"/>
</dbReference>
<dbReference type="InterPro" id="IPR003594">
    <property type="entry name" value="HATPase_dom"/>
</dbReference>
<keyword evidence="9" id="KW-0067">ATP-binding</keyword>
<evidence type="ECO:0000256" key="7">
    <source>
        <dbReference type="ARBA" id="ARBA00022741"/>
    </source>
</evidence>
<feature type="transmembrane region" description="Helical" evidence="12">
    <location>
        <begin position="6"/>
        <end position="26"/>
    </location>
</feature>
<dbReference type="CDD" id="cd00075">
    <property type="entry name" value="HATPase"/>
    <property type="match status" value="1"/>
</dbReference>
<dbReference type="PROSITE" id="PS50885">
    <property type="entry name" value="HAMP"/>
    <property type="match status" value="1"/>
</dbReference>
<keyword evidence="8 15" id="KW-0418">Kinase</keyword>
<reference evidence="16" key="1">
    <citation type="journal article" date="2019" name="Int. J. Syst. Evol. Microbiol.">
        <title>The Global Catalogue of Microorganisms (GCM) 10K type strain sequencing project: providing services to taxonomists for standard genome sequencing and annotation.</title>
        <authorList>
            <consortium name="The Broad Institute Genomics Platform"/>
            <consortium name="The Broad Institute Genome Sequencing Center for Infectious Disease"/>
            <person name="Wu L."/>
            <person name="Ma J."/>
        </authorList>
    </citation>
    <scope>NUCLEOTIDE SEQUENCE [LARGE SCALE GENOMIC DNA]</scope>
    <source>
        <strain evidence="16">CCUG 57263</strain>
    </source>
</reference>
<dbReference type="Pfam" id="PF02518">
    <property type="entry name" value="HATPase_c"/>
    <property type="match status" value="1"/>
</dbReference>
<gene>
    <name evidence="15" type="ORF">ACFQ03_24925</name>
</gene>
<feature type="domain" description="HAMP" evidence="14">
    <location>
        <begin position="184"/>
        <end position="236"/>
    </location>
</feature>
<keyword evidence="11 12" id="KW-0472">Membrane</keyword>
<proteinExistence type="predicted"/>
<dbReference type="Pfam" id="PF00672">
    <property type="entry name" value="HAMP"/>
    <property type="match status" value="1"/>
</dbReference>
<keyword evidence="4" id="KW-1003">Cell membrane</keyword>
<dbReference type="InterPro" id="IPR005467">
    <property type="entry name" value="His_kinase_dom"/>
</dbReference>
<dbReference type="RefSeq" id="WP_379291716.1">
    <property type="nucleotide sequence ID" value="NZ_JBHTIU010000107.1"/>
</dbReference>
<dbReference type="InterPro" id="IPR036097">
    <property type="entry name" value="HisK_dim/P_sf"/>
</dbReference>
<name>A0ABW3DFV9_9BACL</name>
<evidence type="ECO:0000256" key="1">
    <source>
        <dbReference type="ARBA" id="ARBA00000085"/>
    </source>
</evidence>
<keyword evidence="16" id="KW-1185">Reference proteome</keyword>
<keyword evidence="12" id="KW-1133">Transmembrane helix</keyword>
<feature type="domain" description="Histidine kinase" evidence="13">
    <location>
        <begin position="244"/>
        <end position="459"/>
    </location>
</feature>
<evidence type="ECO:0000259" key="14">
    <source>
        <dbReference type="PROSITE" id="PS50885"/>
    </source>
</evidence>
<dbReference type="SUPFAM" id="SSF47384">
    <property type="entry name" value="Homodimeric domain of signal transducing histidine kinase"/>
    <property type="match status" value="1"/>
</dbReference>
<evidence type="ECO:0000259" key="13">
    <source>
        <dbReference type="PROSITE" id="PS50109"/>
    </source>
</evidence>
<evidence type="ECO:0000256" key="3">
    <source>
        <dbReference type="ARBA" id="ARBA00012438"/>
    </source>
</evidence>
<dbReference type="InterPro" id="IPR003661">
    <property type="entry name" value="HisK_dim/P_dom"/>
</dbReference>
<dbReference type="SMART" id="SM00387">
    <property type="entry name" value="HATPase_c"/>
    <property type="match status" value="1"/>
</dbReference>
<evidence type="ECO:0000256" key="9">
    <source>
        <dbReference type="ARBA" id="ARBA00022840"/>
    </source>
</evidence>
<evidence type="ECO:0000313" key="15">
    <source>
        <dbReference type="EMBL" id="MFD0872370.1"/>
    </source>
</evidence>
<comment type="catalytic activity">
    <reaction evidence="1">
        <text>ATP + protein L-histidine = ADP + protein N-phospho-L-histidine.</text>
        <dbReference type="EC" id="2.7.13.3"/>
    </reaction>
</comment>
<evidence type="ECO:0000313" key="16">
    <source>
        <dbReference type="Proteomes" id="UP001597120"/>
    </source>
</evidence>
<dbReference type="PANTHER" id="PTHR45453">
    <property type="entry name" value="PHOSPHATE REGULON SENSOR PROTEIN PHOR"/>
    <property type="match status" value="1"/>
</dbReference>
<keyword evidence="6" id="KW-0808">Transferase</keyword>
<dbReference type="Gene3D" id="1.10.287.130">
    <property type="match status" value="1"/>
</dbReference>
<sequence>MKLHARLWITFSVLMVAVSLILYIFIIKAYEARMLEGQKQLVISQGYAVVDKLRGTLPRFPERTEGYLDFYSRQLDMRLFVLHNDRTVWFDSFRELPEHSPLTLEILKNGANLPTGLFVPTSSYGYVQYTLLEMEPDRPELGYLLMVNNVDFLYEDIRAFRIQVIGIILAALTVFFFICYLVASWFTKPIRSLIEQMKKITPQKRVFQPTYGRRDEIGELGAEIGEMVSQLNRYDQRQQQFMSSSSHELKTPLATMQLICENLPHVREEEETHREFLHDLEVQIGKMKHIVESMLDVNRMWDRPLNRVRLGGQELEEHIRGHFQFVADQKAIRLTFQWEDGSALNVDEELFYRGLDNVVSNALRYSLADSEITVALKRVDAARTECRVCDQGIGIAEEDLPKIFEPFYRSPEAGIWAQEGSGLGLTIVKQMVDMHGGDIQVMSRPGQGTCIAMIFRNKTVT</sequence>
<dbReference type="SMART" id="SM00388">
    <property type="entry name" value="HisKA"/>
    <property type="match status" value="1"/>
</dbReference>
<dbReference type="InterPro" id="IPR036890">
    <property type="entry name" value="HATPase_C_sf"/>
</dbReference>
<dbReference type="InterPro" id="IPR003660">
    <property type="entry name" value="HAMP_dom"/>
</dbReference>
<evidence type="ECO:0000256" key="2">
    <source>
        <dbReference type="ARBA" id="ARBA00004651"/>
    </source>
</evidence>
<dbReference type="Gene3D" id="6.10.340.10">
    <property type="match status" value="1"/>
</dbReference>
<evidence type="ECO:0000256" key="10">
    <source>
        <dbReference type="ARBA" id="ARBA00023012"/>
    </source>
</evidence>
<dbReference type="SMART" id="SM00304">
    <property type="entry name" value="HAMP"/>
    <property type="match status" value="1"/>
</dbReference>
<dbReference type="Proteomes" id="UP001597120">
    <property type="component" value="Unassembled WGS sequence"/>
</dbReference>
<evidence type="ECO:0000256" key="11">
    <source>
        <dbReference type="ARBA" id="ARBA00023136"/>
    </source>
</evidence>
<dbReference type="EMBL" id="JBHTIU010000107">
    <property type="protein sequence ID" value="MFD0872370.1"/>
    <property type="molecule type" value="Genomic_DNA"/>
</dbReference>
<dbReference type="EC" id="2.7.13.3" evidence="3"/>
<dbReference type="SUPFAM" id="SSF158472">
    <property type="entry name" value="HAMP domain-like"/>
    <property type="match status" value="1"/>
</dbReference>
<dbReference type="CDD" id="cd00082">
    <property type="entry name" value="HisKA"/>
    <property type="match status" value="1"/>
</dbReference>
<evidence type="ECO:0000256" key="5">
    <source>
        <dbReference type="ARBA" id="ARBA00022553"/>
    </source>
</evidence>
<keyword evidence="7" id="KW-0547">Nucleotide-binding</keyword>
<organism evidence="15 16">
    <name type="scientific">Paenibacillus residui</name>
    <dbReference type="NCBI Taxonomy" id="629724"/>
    <lineage>
        <taxon>Bacteria</taxon>
        <taxon>Bacillati</taxon>
        <taxon>Bacillota</taxon>
        <taxon>Bacilli</taxon>
        <taxon>Bacillales</taxon>
        <taxon>Paenibacillaceae</taxon>
        <taxon>Paenibacillus</taxon>
    </lineage>
</organism>
<keyword evidence="12" id="KW-0812">Transmembrane</keyword>
<evidence type="ECO:0000256" key="12">
    <source>
        <dbReference type="SAM" id="Phobius"/>
    </source>
</evidence>
<dbReference type="CDD" id="cd06225">
    <property type="entry name" value="HAMP"/>
    <property type="match status" value="1"/>
</dbReference>
<keyword evidence="5" id="KW-0597">Phosphoprotein</keyword>
<comment type="subcellular location">
    <subcellularLocation>
        <location evidence="2">Cell membrane</location>
        <topology evidence="2">Multi-pass membrane protein</topology>
    </subcellularLocation>
</comment>
<accession>A0ABW3DFV9</accession>
<evidence type="ECO:0000256" key="4">
    <source>
        <dbReference type="ARBA" id="ARBA00022475"/>
    </source>
</evidence>
<dbReference type="InterPro" id="IPR050351">
    <property type="entry name" value="BphY/WalK/GraS-like"/>
</dbReference>
<dbReference type="GO" id="GO:0016301">
    <property type="term" value="F:kinase activity"/>
    <property type="evidence" value="ECO:0007669"/>
    <property type="project" value="UniProtKB-KW"/>
</dbReference>